<gene>
    <name evidence="3" type="ORF">E5676_scaffold265G001020</name>
    <name evidence="2" type="ORF">E6C27_scaffold63G002170</name>
</gene>
<dbReference type="EMBL" id="SSTE01012982">
    <property type="protein sequence ID" value="KAA0048287.1"/>
    <property type="molecule type" value="Genomic_DNA"/>
</dbReference>
<keyword evidence="2" id="KW-0808">Transferase</keyword>
<dbReference type="EMBL" id="SSTD01012952">
    <property type="protein sequence ID" value="TYK07973.1"/>
    <property type="molecule type" value="Genomic_DNA"/>
</dbReference>
<evidence type="ECO:0000313" key="4">
    <source>
        <dbReference type="Proteomes" id="UP000321393"/>
    </source>
</evidence>
<accession>A0A5A7U223</accession>
<dbReference type="Proteomes" id="UP000321947">
    <property type="component" value="Unassembled WGS sequence"/>
</dbReference>
<keyword evidence="2" id="KW-0418">Kinase</keyword>
<sequence length="450" mass="50868">MVVSFKTTLLTSSYPLNESFTKVPVLTAPNKMRLPNEKNRHLLEVARFLMLSTSLPSYLWGDALFTSAHLINRMPSRVLHFQTQLDCLKESYPFGCSDAQPMSIVTVLTKLNSILGLRLVCLLGILCTNEAINASTYLHESTLLLWMSLLLKIVLSFPIAYFGGECENDGPETAVLEDMGDNHSGITSKYDPSLDLPIALKKDTSLDSNTIPKSIHLALECPKWKVAIMEEMKAPEKNKTWELCTLSKGHKTVGSKWVFTLKFSTSTKSQRYNQGHSDHTLFTKVSKVGKIAILIVYVNDIVLFGDDTYEIVKLKKKMGFEFETKDLGNLKCLFKMEIARSKEGISVSQRKYTLDLLDETGFVLIKKNNTRLDISYIVSTVNQFMHAPYEDHMEAVNRILRYLKATLGKGLRFRKTDRRCVEAYTDSDWAKSLLIESLPHDTILLCGVIL</sequence>
<evidence type="ECO:0000313" key="5">
    <source>
        <dbReference type="Proteomes" id="UP000321947"/>
    </source>
</evidence>
<keyword evidence="3" id="KW-0675">Receptor</keyword>
<dbReference type="InterPro" id="IPR013103">
    <property type="entry name" value="RVT_2"/>
</dbReference>
<organism evidence="2 4">
    <name type="scientific">Cucumis melo var. makuwa</name>
    <name type="common">Oriental melon</name>
    <dbReference type="NCBI Taxonomy" id="1194695"/>
    <lineage>
        <taxon>Eukaryota</taxon>
        <taxon>Viridiplantae</taxon>
        <taxon>Streptophyta</taxon>
        <taxon>Embryophyta</taxon>
        <taxon>Tracheophyta</taxon>
        <taxon>Spermatophyta</taxon>
        <taxon>Magnoliopsida</taxon>
        <taxon>eudicotyledons</taxon>
        <taxon>Gunneridae</taxon>
        <taxon>Pentapetalae</taxon>
        <taxon>rosids</taxon>
        <taxon>fabids</taxon>
        <taxon>Cucurbitales</taxon>
        <taxon>Cucurbitaceae</taxon>
        <taxon>Benincaseae</taxon>
        <taxon>Cucumis</taxon>
    </lineage>
</organism>
<dbReference type="AlphaFoldDB" id="A0A5A7U223"/>
<evidence type="ECO:0000313" key="2">
    <source>
        <dbReference type="EMBL" id="KAA0048287.1"/>
    </source>
</evidence>
<dbReference type="OrthoDB" id="1930494at2759"/>
<protein>
    <submittedName>
        <fullName evidence="2">Cysteine-rich RLK (Receptor-like protein kinase) 8</fullName>
    </submittedName>
</protein>
<feature type="domain" description="Reverse transcriptase Ty1/copia-type" evidence="1">
    <location>
        <begin position="267"/>
        <end position="361"/>
    </location>
</feature>
<proteinExistence type="predicted"/>
<comment type="caution">
    <text evidence="2">The sequence shown here is derived from an EMBL/GenBank/DDBJ whole genome shotgun (WGS) entry which is preliminary data.</text>
</comment>
<evidence type="ECO:0000313" key="3">
    <source>
        <dbReference type="EMBL" id="TYK07973.1"/>
    </source>
</evidence>
<dbReference type="PANTHER" id="PTHR11439:SF463">
    <property type="entry name" value="REVERSE TRANSCRIPTASE TY1_COPIA-TYPE DOMAIN-CONTAINING PROTEIN"/>
    <property type="match status" value="1"/>
</dbReference>
<dbReference type="Pfam" id="PF07727">
    <property type="entry name" value="RVT_2"/>
    <property type="match status" value="1"/>
</dbReference>
<dbReference type="Proteomes" id="UP000321393">
    <property type="component" value="Unassembled WGS sequence"/>
</dbReference>
<name>A0A5A7U223_CUCMM</name>
<dbReference type="GO" id="GO:0016301">
    <property type="term" value="F:kinase activity"/>
    <property type="evidence" value="ECO:0007669"/>
    <property type="project" value="UniProtKB-KW"/>
</dbReference>
<evidence type="ECO:0000259" key="1">
    <source>
        <dbReference type="Pfam" id="PF07727"/>
    </source>
</evidence>
<dbReference type="PANTHER" id="PTHR11439">
    <property type="entry name" value="GAG-POL-RELATED RETROTRANSPOSON"/>
    <property type="match status" value="1"/>
</dbReference>
<reference evidence="4 5" key="1">
    <citation type="submission" date="2019-08" db="EMBL/GenBank/DDBJ databases">
        <title>Draft genome sequences of two oriental melons (Cucumis melo L. var makuwa).</title>
        <authorList>
            <person name="Kwon S.-Y."/>
        </authorList>
    </citation>
    <scope>NUCLEOTIDE SEQUENCE [LARGE SCALE GENOMIC DNA]</scope>
    <source>
        <strain evidence="5">cv. Chang Bougi</strain>
        <strain evidence="4">cv. SW 3</strain>
        <tissue evidence="2">Leaf</tissue>
    </source>
</reference>